<dbReference type="OrthoDB" id="47007at2759"/>
<sequence>MSLSSLSKRLCPYYTKCPLPGPLMALGAYMAWDTVKNLALDYYFPKDLSGQVAVITGAGSGIGRGIAVSLAKIGVKVALWDLNVPGMEETMRMVKEVGGEGAIYKVNVCDKELVYSTAKKVTADLGDCTILINNAGIVTGKSILDVEDSKASLTLGVNTESHFWTVKAFLPHMIATDNGHIVTIASAAGLVGVAGLCDYCASKFGARGFNEALRLELRKMKKYNVHTLSVCPYFINTGMFDGVKTRFPFGFLLPILEPSYVVHKIVQGMRRRRTELRMPRLMYCSDLLHFIFPTYVKDFIFEIIGFSNSMDAFVQTR</sequence>
<keyword evidence="6" id="KW-0560">Oxidoreductase</keyword>
<comment type="similarity">
    <text evidence="2 12">Belongs to the short-chain dehydrogenases/reductases (SDR) family.</text>
</comment>
<dbReference type="Proteomes" id="UP001165065">
    <property type="component" value="Unassembled WGS sequence"/>
</dbReference>
<keyword evidence="5" id="KW-1133">Transmembrane helix</keyword>
<dbReference type="PRINTS" id="PR00081">
    <property type="entry name" value="GDHRDH"/>
</dbReference>
<dbReference type="AlphaFoldDB" id="A0A9W7GIS7"/>
<gene>
    <name evidence="13" type="ORF">TrCOL_g6951</name>
</gene>
<evidence type="ECO:0000256" key="1">
    <source>
        <dbReference type="ARBA" id="ARBA00004141"/>
    </source>
</evidence>
<dbReference type="PANTHER" id="PTHR24322">
    <property type="entry name" value="PKSB"/>
    <property type="match status" value="1"/>
</dbReference>
<evidence type="ECO:0000256" key="12">
    <source>
        <dbReference type="RuleBase" id="RU000363"/>
    </source>
</evidence>
<dbReference type="InterPro" id="IPR020904">
    <property type="entry name" value="Sc_DH/Rdtase_CS"/>
</dbReference>
<evidence type="ECO:0000256" key="6">
    <source>
        <dbReference type="ARBA" id="ARBA00023002"/>
    </source>
</evidence>
<evidence type="ECO:0000256" key="7">
    <source>
        <dbReference type="ARBA" id="ARBA00023098"/>
    </source>
</evidence>
<organism evidence="13 14">
    <name type="scientific">Triparma columacea</name>
    <dbReference type="NCBI Taxonomy" id="722753"/>
    <lineage>
        <taxon>Eukaryota</taxon>
        <taxon>Sar</taxon>
        <taxon>Stramenopiles</taxon>
        <taxon>Ochrophyta</taxon>
        <taxon>Bolidophyceae</taxon>
        <taxon>Parmales</taxon>
        <taxon>Triparmaceae</taxon>
        <taxon>Triparma</taxon>
    </lineage>
</organism>
<evidence type="ECO:0000313" key="14">
    <source>
        <dbReference type="Proteomes" id="UP001165065"/>
    </source>
</evidence>
<dbReference type="GO" id="GO:0052650">
    <property type="term" value="F:all-trans-retinol dehydrogenase (NADP+) activity"/>
    <property type="evidence" value="ECO:0007669"/>
    <property type="project" value="UniProtKB-ARBA"/>
</dbReference>
<reference evidence="14" key="1">
    <citation type="journal article" date="2023" name="Commun. Biol.">
        <title>Genome analysis of Parmales, the sister group of diatoms, reveals the evolutionary specialization of diatoms from phago-mixotrophs to photoautotrophs.</title>
        <authorList>
            <person name="Ban H."/>
            <person name="Sato S."/>
            <person name="Yoshikawa S."/>
            <person name="Yamada K."/>
            <person name="Nakamura Y."/>
            <person name="Ichinomiya M."/>
            <person name="Sato N."/>
            <person name="Blanc-Mathieu R."/>
            <person name="Endo H."/>
            <person name="Kuwata A."/>
            <person name="Ogata H."/>
        </authorList>
    </citation>
    <scope>NUCLEOTIDE SEQUENCE [LARGE SCALE GENOMIC DNA]</scope>
</reference>
<keyword evidence="14" id="KW-1185">Reference proteome</keyword>
<dbReference type="Pfam" id="PF00106">
    <property type="entry name" value="adh_short"/>
    <property type="match status" value="1"/>
</dbReference>
<keyword evidence="3" id="KW-0812">Transmembrane</keyword>
<dbReference type="PROSITE" id="PS00061">
    <property type="entry name" value="ADH_SHORT"/>
    <property type="match status" value="1"/>
</dbReference>
<dbReference type="GO" id="GO:0016020">
    <property type="term" value="C:membrane"/>
    <property type="evidence" value="ECO:0007669"/>
    <property type="project" value="UniProtKB-SubCell"/>
</dbReference>
<evidence type="ECO:0000256" key="3">
    <source>
        <dbReference type="ARBA" id="ARBA00022692"/>
    </source>
</evidence>
<evidence type="ECO:0000256" key="8">
    <source>
        <dbReference type="ARBA" id="ARBA00023136"/>
    </source>
</evidence>
<evidence type="ECO:0000256" key="9">
    <source>
        <dbReference type="ARBA" id="ARBA00059620"/>
    </source>
</evidence>
<dbReference type="FunFam" id="3.40.50.720:FF:000131">
    <property type="entry name" value="Short-chain dehydrogenase/reductase 3"/>
    <property type="match status" value="1"/>
</dbReference>
<evidence type="ECO:0000256" key="4">
    <source>
        <dbReference type="ARBA" id="ARBA00022857"/>
    </source>
</evidence>
<dbReference type="CDD" id="cd05339">
    <property type="entry name" value="17beta-HSDXI-like_SDR_c"/>
    <property type="match status" value="1"/>
</dbReference>
<dbReference type="EMBL" id="BRYA01000307">
    <property type="protein sequence ID" value="GMI46606.1"/>
    <property type="molecule type" value="Genomic_DNA"/>
</dbReference>
<dbReference type="Gene3D" id="3.40.50.720">
    <property type="entry name" value="NAD(P)-binding Rossmann-like Domain"/>
    <property type="match status" value="1"/>
</dbReference>
<name>A0A9W7GIS7_9STRA</name>
<evidence type="ECO:0000256" key="2">
    <source>
        <dbReference type="ARBA" id="ARBA00006484"/>
    </source>
</evidence>
<dbReference type="InterPro" id="IPR002347">
    <property type="entry name" value="SDR_fam"/>
</dbReference>
<evidence type="ECO:0000256" key="5">
    <source>
        <dbReference type="ARBA" id="ARBA00022989"/>
    </source>
</evidence>
<evidence type="ECO:0000313" key="13">
    <source>
        <dbReference type="EMBL" id="GMI46606.1"/>
    </source>
</evidence>
<protein>
    <recommendedName>
        <fullName evidence="10">Short-chain dehydrogenase/reductase 3</fullName>
    </recommendedName>
    <alternativeName>
        <fullName evidence="11">Retinal short-chain dehydrogenase/reductase 1</fullName>
    </alternativeName>
</protein>
<comment type="caution">
    <text evidence="13">The sequence shown here is derived from an EMBL/GenBank/DDBJ whole genome shotgun (WGS) entry which is preliminary data.</text>
</comment>
<keyword evidence="7" id="KW-0443">Lipid metabolism</keyword>
<comment type="subcellular location">
    <subcellularLocation>
        <location evidence="1">Membrane</location>
        <topology evidence="1">Multi-pass membrane protein</topology>
    </subcellularLocation>
</comment>
<keyword evidence="4" id="KW-0521">NADP</keyword>
<accession>A0A9W7GIS7</accession>
<evidence type="ECO:0000256" key="11">
    <source>
        <dbReference type="ARBA" id="ARBA00082544"/>
    </source>
</evidence>
<keyword evidence="8" id="KW-0472">Membrane</keyword>
<comment type="function">
    <text evidence="9">Catalyzes the reduction of all-trans-retinal to all-trans-retinol in the presence of NADPH.</text>
</comment>
<proteinExistence type="inferred from homology"/>
<dbReference type="PRINTS" id="PR00080">
    <property type="entry name" value="SDRFAMILY"/>
</dbReference>
<evidence type="ECO:0000256" key="10">
    <source>
        <dbReference type="ARBA" id="ARBA00068717"/>
    </source>
</evidence>
<dbReference type="SUPFAM" id="SSF51735">
    <property type="entry name" value="NAD(P)-binding Rossmann-fold domains"/>
    <property type="match status" value="1"/>
</dbReference>
<dbReference type="InterPro" id="IPR036291">
    <property type="entry name" value="NAD(P)-bd_dom_sf"/>
</dbReference>
<dbReference type="PANTHER" id="PTHR24322:SF736">
    <property type="entry name" value="RETINOL DEHYDROGENASE 10"/>
    <property type="match status" value="1"/>
</dbReference>